<gene>
    <name evidence="1" type="ORF">BRZCDTV_132</name>
</gene>
<accession>A0A2R8FDH9</accession>
<proteinExistence type="predicted"/>
<reference evidence="1" key="1">
    <citation type="submission" date="2018-03" db="EMBL/GenBank/DDBJ databases">
        <authorList>
            <consortium name="Urmite Genomes"/>
        </authorList>
    </citation>
    <scope>NUCLEOTIDE SEQUENCE [LARGE SCALE GENOMIC DNA]</scope>
    <source>
        <strain evidence="1">IHUMI-27.7</strain>
    </source>
</reference>
<organism evidence="1">
    <name type="scientific">Brazilian cedratvirus IHUMI</name>
    <dbReference type="NCBI Taxonomy" id="2126980"/>
    <lineage>
        <taxon>Viruses</taxon>
        <taxon>Pithoviruses</taxon>
        <taxon>Orthocedratvirinae</taxon>
        <taxon>Alphacedratvirus</taxon>
        <taxon>Alphacedratvirus brasiliense</taxon>
    </lineage>
</organism>
<protein>
    <submittedName>
        <fullName evidence="1">Ankyrin repeat-containing protein</fullName>
    </submittedName>
</protein>
<evidence type="ECO:0000313" key="1">
    <source>
        <dbReference type="EMBL" id="SPN79052.1"/>
    </source>
</evidence>
<sequence>MSVLDEVKEIKQVIEKCDSGFLEEAKVLLHATCKETLNDLAVIYSSLPTLQLLQEEGLLLSSSDLLGQACWTPNNLDILEFLLLTGSPLDGNCYKYAAESGTLDNLLWLQSKNCPLPEVLDLTVVKELDYSEVIEHCKLMEGIRIEGL</sequence>
<dbReference type="SUPFAM" id="SSF140860">
    <property type="entry name" value="Pseudo ankyrin repeat-like"/>
    <property type="match status" value="1"/>
</dbReference>
<dbReference type="EMBL" id="LT994651">
    <property type="protein sequence ID" value="SPN79052.1"/>
    <property type="molecule type" value="Genomic_DNA"/>
</dbReference>
<dbReference type="Proteomes" id="UP000273054">
    <property type="component" value="Segment"/>
</dbReference>
<keyword evidence="2" id="KW-1185">Reference proteome</keyword>
<name>A0A2R8FDH9_9VIRU</name>
<evidence type="ECO:0000313" key="2">
    <source>
        <dbReference type="Proteomes" id="UP000273054"/>
    </source>
</evidence>